<dbReference type="EMBL" id="BMMS01000003">
    <property type="protein sequence ID" value="GGO82706.1"/>
    <property type="molecule type" value="Genomic_DNA"/>
</dbReference>
<feature type="domain" description="Histidine kinase" evidence="9">
    <location>
        <begin position="212"/>
        <end position="465"/>
    </location>
</feature>
<dbReference type="SMART" id="SM00388">
    <property type="entry name" value="HisKA"/>
    <property type="match status" value="1"/>
</dbReference>
<dbReference type="PANTHER" id="PTHR43711">
    <property type="entry name" value="TWO-COMPONENT HISTIDINE KINASE"/>
    <property type="match status" value="1"/>
</dbReference>
<dbReference type="GO" id="GO:0000155">
    <property type="term" value="F:phosphorelay sensor kinase activity"/>
    <property type="evidence" value="ECO:0007669"/>
    <property type="project" value="InterPro"/>
</dbReference>
<dbReference type="CDD" id="cd00082">
    <property type="entry name" value="HisKA"/>
    <property type="match status" value="1"/>
</dbReference>
<feature type="compositionally biased region" description="Low complexity" evidence="8">
    <location>
        <begin position="51"/>
        <end position="60"/>
    </location>
</feature>
<dbReference type="Pfam" id="PF02518">
    <property type="entry name" value="HATPase_c"/>
    <property type="match status" value="1"/>
</dbReference>
<evidence type="ECO:0000256" key="8">
    <source>
        <dbReference type="SAM" id="MobiDB-lite"/>
    </source>
</evidence>
<comment type="caution">
    <text evidence="11">The sequence shown here is derived from an EMBL/GenBank/DDBJ whole genome shotgun (WGS) entry which is preliminary data.</text>
</comment>
<feature type="compositionally biased region" description="Polar residues" evidence="8">
    <location>
        <begin position="24"/>
        <end position="34"/>
    </location>
</feature>
<evidence type="ECO:0000256" key="5">
    <source>
        <dbReference type="ARBA" id="ARBA00022679"/>
    </source>
</evidence>
<dbReference type="SMART" id="SM00387">
    <property type="entry name" value="HATPase_c"/>
    <property type="match status" value="1"/>
</dbReference>
<dbReference type="PRINTS" id="PR00344">
    <property type="entry name" value="BCTRLSENSOR"/>
</dbReference>
<dbReference type="GO" id="GO:0005886">
    <property type="term" value="C:plasma membrane"/>
    <property type="evidence" value="ECO:0007669"/>
    <property type="project" value="UniProtKB-SubCell"/>
</dbReference>
<dbReference type="PANTHER" id="PTHR43711:SF1">
    <property type="entry name" value="HISTIDINE KINASE 1"/>
    <property type="match status" value="1"/>
</dbReference>
<dbReference type="Gene3D" id="1.10.287.130">
    <property type="match status" value="1"/>
</dbReference>
<dbReference type="InterPro" id="IPR036890">
    <property type="entry name" value="HATPase_C_sf"/>
</dbReference>
<dbReference type="AlphaFoldDB" id="A0A918DTH0"/>
<dbReference type="CDD" id="cd00130">
    <property type="entry name" value="PAS"/>
    <property type="match status" value="1"/>
</dbReference>
<evidence type="ECO:0000313" key="11">
    <source>
        <dbReference type="EMBL" id="GGO82706.1"/>
    </source>
</evidence>
<evidence type="ECO:0000259" key="10">
    <source>
        <dbReference type="PROSITE" id="PS50112"/>
    </source>
</evidence>
<dbReference type="InterPro" id="IPR005467">
    <property type="entry name" value="His_kinase_dom"/>
</dbReference>
<dbReference type="Pfam" id="PF00512">
    <property type="entry name" value="HisKA"/>
    <property type="match status" value="1"/>
</dbReference>
<organism evidence="11 12">
    <name type="scientific">Wenjunlia tyrosinilytica</name>
    <dbReference type="NCBI Taxonomy" id="1544741"/>
    <lineage>
        <taxon>Bacteria</taxon>
        <taxon>Bacillati</taxon>
        <taxon>Actinomycetota</taxon>
        <taxon>Actinomycetes</taxon>
        <taxon>Kitasatosporales</taxon>
        <taxon>Streptomycetaceae</taxon>
        <taxon>Wenjunlia</taxon>
    </lineage>
</organism>
<dbReference type="SUPFAM" id="SSF47384">
    <property type="entry name" value="Homodimeric domain of signal transducing histidine kinase"/>
    <property type="match status" value="1"/>
</dbReference>
<dbReference type="Proteomes" id="UP000641932">
    <property type="component" value="Unassembled WGS sequence"/>
</dbReference>
<keyword evidence="7" id="KW-0902">Two-component regulatory system</keyword>
<dbReference type="NCBIfam" id="TIGR00229">
    <property type="entry name" value="sensory_box"/>
    <property type="match status" value="1"/>
</dbReference>
<evidence type="ECO:0000256" key="1">
    <source>
        <dbReference type="ARBA" id="ARBA00000085"/>
    </source>
</evidence>
<dbReference type="EC" id="2.7.13.3" evidence="3"/>
<dbReference type="GO" id="GO:0006355">
    <property type="term" value="P:regulation of DNA-templated transcription"/>
    <property type="evidence" value="ECO:0007669"/>
    <property type="project" value="InterPro"/>
</dbReference>
<evidence type="ECO:0000259" key="9">
    <source>
        <dbReference type="PROSITE" id="PS50109"/>
    </source>
</evidence>
<dbReference type="InterPro" id="IPR013767">
    <property type="entry name" value="PAS_fold"/>
</dbReference>
<dbReference type="InterPro" id="IPR003661">
    <property type="entry name" value="HisK_dim/P_dom"/>
</dbReference>
<dbReference type="SMART" id="SM00091">
    <property type="entry name" value="PAS"/>
    <property type="match status" value="1"/>
</dbReference>
<proteinExistence type="predicted"/>
<dbReference type="SUPFAM" id="SSF55874">
    <property type="entry name" value="ATPase domain of HSP90 chaperone/DNA topoisomerase II/histidine kinase"/>
    <property type="match status" value="1"/>
</dbReference>
<feature type="compositionally biased region" description="Basic and acidic residues" evidence="8">
    <location>
        <begin position="368"/>
        <end position="378"/>
    </location>
</feature>
<dbReference type="Pfam" id="PF00989">
    <property type="entry name" value="PAS"/>
    <property type="match status" value="1"/>
</dbReference>
<dbReference type="Gene3D" id="3.30.565.10">
    <property type="entry name" value="Histidine kinase-like ATPase, C-terminal domain"/>
    <property type="match status" value="1"/>
</dbReference>
<feature type="domain" description="PAS" evidence="10">
    <location>
        <begin position="90"/>
        <end position="138"/>
    </location>
</feature>
<dbReference type="CDD" id="cd00075">
    <property type="entry name" value="HATPase"/>
    <property type="match status" value="1"/>
</dbReference>
<evidence type="ECO:0000256" key="3">
    <source>
        <dbReference type="ARBA" id="ARBA00012438"/>
    </source>
</evidence>
<dbReference type="InterPro" id="IPR050736">
    <property type="entry name" value="Sensor_HK_Regulatory"/>
</dbReference>
<dbReference type="PROSITE" id="PS50109">
    <property type="entry name" value="HIS_KIN"/>
    <property type="match status" value="1"/>
</dbReference>
<evidence type="ECO:0000313" key="12">
    <source>
        <dbReference type="Proteomes" id="UP000641932"/>
    </source>
</evidence>
<dbReference type="InterPro" id="IPR003594">
    <property type="entry name" value="HATPase_dom"/>
</dbReference>
<feature type="region of interest" description="Disordered" evidence="8">
    <location>
        <begin position="1"/>
        <end position="78"/>
    </location>
</feature>
<evidence type="ECO:0000256" key="4">
    <source>
        <dbReference type="ARBA" id="ARBA00022553"/>
    </source>
</evidence>
<evidence type="ECO:0000256" key="7">
    <source>
        <dbReference type="ARBA" id="ARBA00023012"/>
    </source>
</evidence>
<protein>
    <recommendedName>
        <fullName evidence="3">histidine kinase</fullName>
        <ecNumber evidence="3">2.7.13.3</ecNumber>
    </recommendedName>
</protein>
<dbReference type="InterPro" id="IPR035965">
    <property type="entry name" value="PAS-like_dom_sf"/>
</dbReference>
<reference evidence="11" key="2">
    <citation type="submission" date="2020-09" db="EMBL/GenBank/DDBJ databases">
        <authorList>
            <person name="Sun Q."/>
            <person name="Zhou Y."/>
        </authorList>
    </citation>
    <scope>NUCLEOTIDE SEQUENCE</scope>
    <source>
        <strain evidence="11">CGMCC 4.7201</strain>
    </source>
</reference>
<dbReference type="InterPro" id="IPR036097">
    <property type="entry name" value="HisK_dim/P_sf"/>
</dbReference>
<evidence type="ECO:0000256" key="6">
    <source>
        <dbReference type="ARBA" id="ARBA00022777"/>
    </source>
</evidence>
<keyword evidence="5" id="KW-0808">Transferase</keyword>
<feature type="region of interest" description="Disordered" evidence="8">
    <location>
        <begin position="350"/>
        <end position="408"/>
    </location>
</feature>
<keyword evidence="12" id="KW-1185">Reference proteome</keyword>
<dbReference type="InterPro" id="IPR004358">
    <property type="entry name" value="Sig_transdc_His_kin-like_C"/>
</dbReference>
<gene>
    <name evidence="11" type="ORF">GCM10012280_09950</name>
</gene>
<comment type="catalytic activity">
    <reaction evidence="1">
        <text>ATP + protein L-histidine = ADP + protein N-phospho-L-histidine.</text>
        <dbReference type="EC" id="2.7.13.3"/>
    </reaction>
</comment>
<name>A0A918DTH0_9ACTN</name>
<keyword evidence="4" id="KW-0597">Phosphoprotein</keyword>
<accession>A0A918DTH0</accession>
<dbReference type="Gene3D" id="3.30.450.20">
    <property type="entry name" value="PAS domain"/>
    <property type="match status" value="1"/>
</dbReference>
<dbReference type="InterPro" id="IPR000014">
    <property type="entry name" value="PAS"/>
</dbReference>
<dbReference type="PROSITE" id="PS50112">
    <property type="entry name" value="PAS"/>
    <property type="match status" value="1"/>
</dbReference>
<reference evidence="11" key="1">
    <citation type="journal article" date="2014" name="Int. J. Syst. Evol. Microbiol.">
        <title>Complete genome sequence of Corynebacterium casei LMG S-19264T (=DSM 44701T), isolated from a smear-ripened cheese.</title>
        <authorList>
            <consortium name="US DOE Joint Genome Institute (JGI-PGF)"/>
            <person name="Walter F."/>
            <person name="Albersmeier A."/>
            <person name="Kalinowski J."/>
            <person name="Ruckert C."/>
        </authorList>
    </citation>
    <scope>NUCLEOTIDE SEQUENCE</scope>
    <source>
        <strain evidence="11">CGMCC 4.7201</strain>
    </source>
</reference>
<sequence>MFGKDSANAGARRGAITPVRRSAQRVSQAASVPGTSGAAVHMRTHETYSCGDSDPGASADGDTEEHESAGGDQHPPAAAFGLAQQGITEDDLPDGLVIADQDGRVTCFNAAASKITGLAPNDVLGRPIAEALPLEDMEGRRWWSCADPYGGLRIRAGHPERNLLLPGGREVLVSARYVRTHPQGPVRRLVLALRGTEARRRTERSHAELIATVAHELRSPLTSVKGFTATLLAKWERFTDDQKRLMLETVDADANRVTRLITELLDISRIDAGRLEVRRQKVDIVSAVHRHVEGHIAAGQRRERFEIRVHDHLPDLWADPDKIDQILANLLENAVRHGEGRVTIEVEPVDLRGGGSTEARHGQASPVEARHSEARHSEALPTEGPHTEGPHTEGTAVTVSDEGPGIPEESMSRVFTRFWRGSKRGGTGLGLYIVKGLIEAHGGDVAVGRAPAGGAQFRFTLPVGAPAFMA</sequence>
<keyword evidence="6 11" id="KW-0418">Kinase</keyword>
<comment type="subcellular location">
    <subcellularLocation>
        <location evidence="2">Cell membrane</location>
    </subcellularLocation>
</comment>
<dbReference type="SUPFAM" id="SSF55785">
    <property type="entry name" value="PYP-like sensor domain (PAS domain)"/>
    <property type="match status" value="1"/>
</dbReference>
<evidence type="ECO:0000256" key="2">
    <source>
        <dbReference type="ARBA" id="ARBA00004236"/>
    </source>
</evidence>